<evidence type="ECO:0000256" key="1">
    <source>
        <dbReference type="ARBA" id="ARBA00022679"/>
    </source>
</evidence>
<evidence type="ECO:0000313" key="5">
    <source>
        <dbReference type="Proteomes" id="UP000244932"/>
    </source>
</evidence>
<reference evidence="4 5" key="1">
    <citation type="submission" date="2018-03" db="EMBL/GenBank/DDBJ databases">
        <authorList>
            <person name="Keele B.F."/>
        </authorList>
    </citation>
    <scope>NUCLEOTIDE SEQUENCE [LARGE SCALE GENOMIC DNA]</scope>
    <source>
        <strain evidence="4 5">CeCT 8812</strain>
    </source>
</reference>
<dbReference type="PANTHER" id="PTHR43877">
    <property type="entry name" value="AMINOALKYLPHOSPHONATE N-ACETYLTRANSFERASE-RELATED-RELATED"/>
    <property type="match status" value="1"/>
</dbReference>
<evidence type="ECO:0000313" key="4">
    <source>
        <dbReference type="EMBL" id="SPF28204.1"/>
    </source>
</evidence>
<dbReference type="Proteomes" id="UP000244932">
    <property type="component" value="Unassembled WGS sequence"/>
</dbReference>
<sequence>MTLLKFRKATVADVVPLSELIQRTIRVSNAGDYDQKSIDMLCSIFEPGPLTGRIENEAILLCFAGANLVGTVGLKGDYLRSLFVDPAFQGQGLGKLLTARIEEEARQRAISDLMLHASLTARDFYAALGYEFLEVQSYPEGPFVLMRKQLNVRL</sequence>
<proteinExistence type="predicted"/>
<dbReference type="RefSeq" id="WP_245895214.1">
    <property type="nucleotide sequence ID" value="NZ_OMKW01000001.1"/>
</dbReference>
<dbReference type="AlphaFoldDB" id="A0A2R8A7J9"/>
<keyword evidence="5" id="KW-1185">Reference proteome</keyword>
<keyword evidence="1" id="KW-0808">Transferase</keyword>
<dbReference type="CDD" id="cd04301">
    <property type="entry name" value="NAT_SF"/>
    <property type="match status" value="1"/>
</dbReference>
<keyword evidence="2" id="KW-0012">Acyltransferase</keyword>
<dbReference type="InterPro" id="IPR000182">
    <property type="entry name" value="GNAT_dom"/>
</dbReference>
<dbReference type="InterPro" id="IPR050832">
    <property type="entry name" value="Bact_Acetyltransf"/>
</dbReference>
<evidence type="ECO:0000256" key="2">
    <source>
        <dbReference type="ARBA" id="ARBA00023315"/>
    </source>
</evidence>
<dbReference type="EMBL" id="OMKW01000001">
    <property type="protein sequence ID" value="SPF28204.1"/>
    <property type="molecule type" value="Genomic_DNA"/>
</dbReference>
<name>A0A2R8A7J9_9RHOB</name>
<dbReference type="SUPFAM" id="SSF55729">
    <property type="entry name" value="Acyl-CoA N-acyltransferases (Nat)"/>
    <property type="match status" value="1"/>
</dbReference>
<dbReference type="Pfam" id="PF13673">
    <property type="entry name" value="Acetyltransf_10"/>
    <property type="match status" value="1"/>
</dbReference>
<dbReference type="Gene3D" id="3.40.630.30">
    <property type="match status" value="1"/>
</dbReference>
<dbReference type="PANTHER" id="PTHR43877:SF1">
    <property type="entry name" value="ACETYLTRANSFERASE"/>
    <property type="match status" value="1"/>
</dbReference>
<feature type="domain" description="N-acetyltransferase" evidence="3">
    <location>
        <begin position="4"/>
        <end position="151"/>
    </location>
</feature>
<protein>
    <recommendedName>
        <fullName evidence="3">N-acetyltransferase domain-containing protein</fullName>
    </recommendedName>
</protein>
<organism evidence="4 5">
    <name type="scientific">Pontivivens insulae</name>
    <dbReference type="NCBI Taxonomy" id="1639689"/>
    <lineage>
        <taxon>Bacteria</taxon>
        <taxon>Pseudomonadati</taxon>
        <taxon>Pseudomonadota</taxon>
        <taxon>Alphaproteobacteria</taxon>
        <taxon>Rhodobacterales</taxon>
        <taxon>Paracoccaceae</taxon>
        <taxon>Pontivivens</taxon>
    </lineage>
</organism>
<dbReference type="InterPro" id="IPR016181">
    <property type="entry name" value="Acyl_CoA_acyltransferase"/>
</dbReference>
<dbReference type="GO" id="GO:0016747">
    <property type="term" value="F:acyltransferase activity, transferring groups other than amino-acyl groups"/>
    <property type="evidence" value="ECO:0007669"/>
    <property type="project" value="InterPro"/>
</dbReference>
<gene>
    <name evidence="4" type="ORF">POI8812_00502</name>
</gene>
<evidence type="ECO:0000259" key="3">
    <source>
        <dbReference type="PROSITE" id="PS51186"/>
    </source>
</evidence>
<dbReference type="PROSITE" id="PS51186">
    <property type="entry name" value="GNAT"/>
    <property type="match status" value="1"/>
</dbReference>
<accession>A0A2R8A7J9</accession>